<name>A0A344UTG5_9ACTN</name>
<dbReference type="KEGG" id="acij:JS278_01392"/>
<evidence type="ECO:0000313" key="6">
    <source>
        <dbReference type="Proteomes" id="UP000251995"/>
    </source>
</evidence>
<dbReference type="PIRSF" id="PIRSF005578">
    <property type="entry name" value="TlyA"/>
    <property type="match status" value="1"/>
</dbReference>
<proteinExistence type="inferred from homology"/>
<dbReference type="PANTHER" id="PTHR32319:SF0">
    <property type="entry name" value="BACTERIAL HEMOLYSIN-LIKE PROTEIN"/>
    <property type="match status" value="1"/>
</dbReference>
<dbReference type="EC" id="2.1.1.226" evidence="5"/>
<dbReference type="Pfam" id="PF01479">
    <property type="entry name" value="S4"/>
    <property type="match status" value="1"/>
</dbReference>
<organism evidence="5 6">
    <name type="scientific">Acidipropionibacterium virtanenii</name>
    <dbReference type="NCBI Taxonomy" id="2057246"/>
    <lineage>
        <taxon>Bacteria</taxon>
        <taxon>Bacillati</taxon>
        <taxon>Actinomycetota</taxon>
        <taxon>Actinomycetes</taxon>
        <taxon>Propionibacteriales</taxon>
        <taxon>Propionibacteriaceae</taxon>
        <taxon>Acidipropionibacterium</taxon>
    </lineage>
</organism>
<protein>
    <submittedName>
        <fullName evidence="5">16S/23S rRNA (Cytidine-2'-O)-methyltransferase TlyA</fullName>
        <ecNumber evidence="5">2.1.1.226</ecNumber>
    </submittedName>
</protein>
<gene>
    <name evidence="5" type="primary">tlyA</name>
    <name evidence="5" type="ORF">JS278_01392</name>
</gene>
<dbReference type="Gene3D" id="3.10.290.10">
    <property type="entry name" value="RNA-binding S4 domain"/>
    <property type="match status" value="1"/>
</dbReference>
<evidence type="ECO:0000256" key="1">
    <source>
        <dbReference type="ARBA" id="ARBA00022884"/>
    </source>
</evidence>
<dbReference type="InterPro" id="IPR036986">
    <property type="entry name" value="S4_RNA-bd_sf"/>
</dbReference>
<reference evidence="5 6" key="1">
    <citation type="submission" date="2017-12" db="EMBL/GenBank/DDBJ databases">
        <title>The whole genome sequence of the Acidipropionibacterium virtanenii sp. nov. type strain JS278.</title>
        <authorList>
            <person name="Laine P."/>
            <person name="Deptula P."/>
            <person name="Varmanen P."/>
            <person name="Auvinen P."/>
        </authorList>
    </citation>
    <scope>NUCLEOTIDE SEQUENCE [LARGE SCALE GENOMIC DNA]</scope>
    <source>
        <strain evidence="5 6">JS278</strain>
    </source>
</reference>
<dbReference type="SMART" id="SM00363">
    <property type="entry name" value="S4"/>
    <property type="match status" value="1"/>
</dbReference>
<sequence length="244" mass="25833">MTARRLDVALVELGLARSRTVAARLVREGRVLVDGRPARRPSSPVRPGQRIDAQAEPWVSRGAYKLLGALEDLPVPVTGRVLDAGASTGGFTQVLLESGADRVYAVDVGHGQLDSSVAADGRVVVREGLNLRDLTLGDLDGAPVDLVVGDVSFISLRMLLAPLEAVCAAGARMLLLVKPQFEVGRADLGAHGVVTDQGLRDRAVDRVVDDAASLGWTVTGRAPSRITGQDGNQEYFIRLERAGS</sequence>
<dbReference type="Proteomes" id="UP000251995">
    <property type="component" value="Chromosome"/>
</dbReference>
<dbReference type="CDD" id="cd00165">
    <property type="entry name" value="S4"/>
    <property type="match status" value="1"/>
</dbReference>
<dbReference type="EMBL" id="CP025198">
    <property type="protein sequence ID" value="AXE38563.1"/>
    <property type="molecule type" value="Genomic_DNA"/>
</dbReference>
<comment type="similarity">
    <text evidence="2">Belongs to the TlyA family.</text>
</comment>
<dbReference type="InterPro" id="IPR004538">
    <property type="entry name" value="Hemolysin_A/TlyA"/>
</dbReference>
<keyword evidence="5" id="KW-0489">Methyltransferase</keyword>
<dbReference type="InterPro" id="IPR047048">
    <property type="entry name" value="TlyA"/>
</dbReference>
<evidence type="ECO:0000256" key="3">
    <source>
        <dbReference type="PROSITE-ProRule" id="PRU00182"/>
    </source>
</evidence>
<keyword evidence="5" id="KW-0808">Transferase</keyword>
<dbReference type="InterPro" id="IPR002877">
    <property type="entry name" value="RNA_MeTrfase_FtsJ_dom"/>
</dbReference>
<dbReference type="PROSITE" id="PS50889">
    <property type="entry name" value="S4"/>
    <property type="match status" value="1"/>
</dbReference>
<evidence type="ECO:0000259" key="4">
    <source>
        <dbReference type="SMART" id="SM00363"/>
    </source>
</evidence>
<dbReference type="CDD" id="cd02440">
    <property type="entry name" value="AdoMet_MTases"/>
    <property type="match status" value="1"/>
</dbReference>
<accession>A0A344UTG5</accession>
<dbReference type="InterPro" id="IPR002942">
    <property type="entry name" value="S4_RNA-bd"/>
</dbReference>
<dbReference type="GO" id="GO:0008168">
    <property type="term" value="F:methyltransferase activity"/>
    <property type="evidence" value="ECO:0007669"/>
    <property type="project" value="UniProtKB-KW"/>
</dbReference>
<feature type="domain" description="RNA-binding S4" evidence="4">
    <location>
        <begin position="4"/>
        <end position="65"/>
    </location>
</feature>
<dbReference type="GO" id="GO:0003723">
    <property type="term" value="F:RNA binding"/>
    <property type="evidence" value="ECO:0007669"/>
    <property type="project" value="UniProtKB-KW"/>
</dbReference>
<dbReference type="SUPFAM" id="SSF55174">
    <property type="entry name" value="Alpha-L RNA-binding motif"/>
    <property type="match status" value="1"/>
</dbReference>
<dbReference type="NCBIfam" id="TIGR00478">
    <property type="entry name" value="tly"/>
    <property type="match status" value="1"/>
</dbReference>
<evidence type="ECO:0000313" key="5">
    <source>
        <dbReference type="EMBL" id="AXE38563.1"/>
    </source>
</evidence>
<dbReference type="SUPFAM" id="SSF53335">
    <property type="entry name" value="S-adenosyl-L-methionine-dependent methyltransferases"/>
    <property type="match status" value="1"/>
</dbReference>
<dbReference type="PANTHER" id="PTHR32319">
    <property type="entry name" value="BACTERIAL HEMOLYSIN-LIKE PROTEIN"/>
    <property type="match status" value="1"/>
</dbReference>
<evidence type="ECO:0000256" key="2">
    <source>
        <dbReference type="ARBA" id="ARBA00029460"/>
    </source>
</evidence>
<dbReference type="InterPro" id="IPR029063">
    <property type="entry name" value="SAM-dependent_MTases_sf"/>
</dbReference>
<dbReference type="AlphaFoldDB" id="A0A344UTG5"/>
<dbReference type="Gene3D" id="3.40.50.150">
    <property type="entry name" value="Vaccinia Virus protein VP39"/>
    <property type="match status" value="1"/>
</dbReference>
<dbReference type="RefSeq" id="WP_114044550.1">
    <property type="nucleotide sequence ID" value="NZ_CP025198.1"/>
</dbReference>
<dbReference type="Pfam" id="PF01728">
    <property type="entry name" value="FtsJ"/>
    <property type="match status" value="1"/>
</dbReference>
<dbReference type="GO" id="GO:0032259">
    <property type="term" value="P:methylation"/>
    <property type="evidence" value="ECO:0007669"/>
    <property type="project" value="UniProtKB-KW"/>
</dbReference>
<keyword evidence="1 3" id="KW-0694">RNA-binding</keyword>
<dbReference type="OrthoDB" id="9784736at2"/>
<keyword evidence="6" id="KW-1185">Reference proteome</keyword>